<dbReference type="AlphaFoldDB" id="A0A381U1S6"/>
<dbReference type="EMBL" id="UINC01005551">
    <property type="protein sequence ID" value="SVA22034.1"/>
    <property type="molecule type" value="Genomic_DNA"/>
</dbReference>
<organism evidence="1">
    <name type="scientific">marine metagenome</name>
    <dbReference type="NCBI Taxonomy" id="408172"/>
    <lineage>
        <taxon>unclassified sequences</taxon>
        <taxon>metagenomes</taxon>
        <taxon>ecological metagenomes</taxon>
    </lineage>
</organism>
<sequence length="44" mass="5041">MISAYESKYLAAYKEYLIESQKQANNYLKNGLDRIAATITIKLV</sequence>
<evidence type="ECO:0000313" key="1">
    <source>
        <dbReference type="EMBL" id="SVA22034.1"/>
    </source>
</evidence>
<name>A0A381U1S6_9ZZZZ</name>
<proteinExistence type="predicted"/>
<gene>
    <name evidence="1" type="ORF">METZ01_LOCUS74888</name>
</gene>
<protein>
    <submittedName>
        <fullName evidence="1">Uncharacterized protein</fullName>
    </submittedName>
</protein>
<accession>A0A381U1S6</accession>
<reference evidence="1" key="1">
    <citation type="submission" date="2018-05" db="EMBL/GenBank/DDBJ databases">
        <authorList>
            <person name="Lanie J.A."/>
            <person name="Ng W.-L."/>
            <person name="Kazmierczak K.M."/>
            <person name="Andrzejewski T.M."/>
            <person name="Davidsen T.M."/>
            <person name="Wayne K.J."/>
            <person name="Tettelin H."/>
            <person name="Glass J.I."/>
            <person name="Rusch D."/>
            <person name="Podicherti R."/>
            <person name="Tsui H.-C.T."/>
            <person name="Winkler M.E."/>
        </authorList>
    </citation>
    <scope>NUCLEOTIDE SEQUENCE</scope>
</reference>